<evidence type="ECO:0000256" key="1">
    <source>
        <dbReference type="SAM" id="SignalP"/>
    </source>
</evidence>
<dbReference type="GeneID" id="63818917"/>
<keyword evidence="1" id="KW-0732">Signal</keyword>
<keyword evidence="3" id="KW-1185">Reference proteome</keyword>
<dbReference type="InParanoid" id="A0A165DC97"/>
<evidence type="ECO:0000313" key="2">
    <source>
        <dbReference type="EMBL" id="KZT04543.1"/>
    </source>
</evidence>
<feature type="chain" id="PRO_5007856492" description="Secreted protein" evidence="1">
    <location>
        <begin position="25"/>
        <end position="165"/>
    </location>
</feature>
<dbReference type="EMBL" id="KV427636">
    <property type="protein sequence ID" value="KZT04543.1"/>
    <property type="molecule type" value="Genomic_DNA"/>
</dbReference>
<accession>A0A165DC97</accession>
<protein>
    <recommendedName>
        <fullName evidence="4">Secreted protein</fullName>
    </recommendedName>
</protein>
<gene>
    <name evidence="2" type="ORF">LAESUDRAFT_300334</name>
</gene>
<organism evidence="2 3">
    <name type="scientific">Laetiporus sulphureus 93-53</name>
    <dbReference type="NCBI Taxonomy" id="1314785"/>
    <lineage>
        <taxon>Eukaryota</taxon>
        <taxon>Fungi</taxon>
        <taxon>Dikarya</taxon>
        <taxon>Basidiomycota</taxon>
        <taxon>Agaricomycotina</taxon>
        <taxon>Agaricomycetes</taxon>
        <taxon>Polyporales</taxon>
        <taxon>Laetiporus</taxon>
    </lineage>
</organism>
<proteinExistence type="predicted"/>
<evidence type="ECO:0008006" key="4">
    <source>
        <dbReference type="Google" id="ProtNLM"/>
    </source>
</evidence>
<dbReference type="Proteomes" id="UP000076871">
    <property type="component" value="Unassembled WGS sequence"/>
</dbReference>
<dbReference type="AlphaFoldDB" id="A0A165DC97"/>
<sequence>MEECLFASAIVITHMLVCCRTAHPAINGDDEDSWAGVFRVQKKKEQAKQMPTSFPCRTLSRSRSRICFSVEFQISRSKSRPCLIILEREIISIPARQLQMLDSNRMMISSPDAGSHPQALLTRVSPLLRGAAWCGSLRQLAVKIHYFRAFVVLREWLWMRSRGVS</sequence>
<name>A0A165DC97_9APHY</name>
<dbReference type="RefSeq" id="XP_040762283.1">
    <property type="nucleotide sequence ID" value="XM_040901886.1"/>
</dbReference>
<feature type="signal peptide" evidence="1">
    <location>
        <begin position="1"/>
        <end position="24"/>
    </location>
</feature>
<reference evidence="2 3" key="1">
    <citation type="journal article" date="2016" name="Mol. Biol. Evol.">
        <title>Comparative Genomics of Early-Diverging Mushroom-Forming Fungi Provides Insights into the Origins of Lignocellulose Decay Capabilities.</title>
        <authorList>
            <person name="Nagy L.G."/>
            <person name="Riley R."/>
            <person name="Tritt A."/>
            <person name="Adam C."/>
            <person name="Daum C."/>
            <person name="Floudas D."/>
            <person name="Sun H."/>
            <person name="Yadav J.S."/>
            <person name="Pangilinan J."/>
            <person name="Larsson K.H."/>
            <person name="Matsuura K."/>
            <person name="Barry K."/>
            <person name="Labutti K."/>
            <person name="Kuo R."/>
            <person name="Ohm R.A."/>
            <person name="Bhattacharya S.S."/>
            <person name="Shirouzu T."/>
            <person name="Yoshinaga Y."/>
            <person name="Martin F.M."/>
            <person name="Grigoriev I.V."/>
            <person name="Hibbett D.S."/>
        </authorList>
    </citation>
    <scope>NUCLEOTIDE SEQUENCE [LARGE SCALE GENOMIC DNA]</scope>
    <source>
        <strain evidence="2 3">93-53</strain>
    </source>
</reference>
<evidence type="ECO:0000313" key="3">
    <source>
        <dbReference type="Proteomes" id="UP000076871"/>
    </source>
</evidence>